<proteinExistence type="inferred from homology"/>
<evidence type="ECO:0000256" key="3">
    <source>
        <dbReference type="ARBA" id="ARBA00022989"/>
    </source>
</evidence>
<evidence type="ECO:0000256" key="5">
    <source>
        <dbReference type="HAMAP-Rule" id="MF_00902"/>
    </source>
</evidence>
<feature type="transmembrane region" description="Helical" evidence="5">
    <location>
        <begin position="88"/>
        <end position="109"/>
    </location>
</feature>
<keyword evidence="2 5" id="KW-0812">Transmembrane</keyword>
<evidence type="ECO:0000256" key="4">
    <source>
        <dbReference type="ARBA" id="ARBA00023136"/>
    </source>
</evidence>
<evidence type="ECO:0000313" key="8">
    <source>
        <dbReference type="Proteomes" id="UP000260640"/>
    </source>
</evidence>
<dbReference type="EMBL" id="QRMN01000078">
    <property type="protein sequence ID" value="RHJ70020.1"/>
    <property type="molecule type" value="Genomic_DNA"/>
</dbReference>
<dbReference type="NCBIfam" id="TIGR00945">
    <property type="entry name" value="tatC"/>
    <property type="match status" value="1"/>
</dbReference>
<evidence type="ECO:0000313" key="6">
    <source>
        <dbReference type="EMBL" id="RGJ78327.1"/>
    </source>
</evidence>
<dbReference type="GO" id="GO:0009977">
    <property type="term" value="F:proton motive force dependent protein transmembrane transporter activity"/>
    <property type="evidence" value="ECO:0007669"/>
    <property type="project" value="TreeGrafter"/>
</dbReference>
<reference evidence="8 9" key="1">
    <citation type="submission" date="2018-08" db="EMBL/GenBank/DDBJ databases">
        <title>A genome reference for cultivated species of the human gut microbiota.</title>
        <authorList>
            <person name="Zou Y."/>
            <person name="Xue W."/>
            <person name="Luo G."/>
        </authorList>
    </citation>
    <scope>NUCLEOTIDE SEQUENCE [LARGE SCALE GENOMIC DNA]</scope>
    <source>
        <strain evidence="7 9">AM09-18</strain>
        <strain evidence="6 8">TM05-16</strain>
    </source>
</reference>
<keyword evidence="5" id="KW-0653">Protein transport</keyword>
<name>A0A3E4JFH4_PHOVU</name>
<sequence>MAADTDKQSFWEHLDVLRAAIVKSLLVAVVFGVAAFCFKEELFAVILAPKDVNFITYRLLYSLSGLVTEVGAQDFLVKLINTGLAEQFIIHMKTALCAGILCASPYILYQLFRFVSPALYVNERKYVMRVVGGGYAMFALGVAVSYYLIFPLTFRFLGTYQVSSEVENMIALQSYISTLMTMSLAMGLVFEIPILSWLFAKLGLLSACFMRKYRKHAIVVILVMAAVITPTSDVFTLLLIALPMWLLYEISIWIVKNSRRKNEVIIAA</sequence>
<evidence type="ECO:0000313" key="9">
    <source>
        <dbReference type="Proteomes" id="UP000283958"/>
    </source>
</evidence>
<comment type="subcellular location">
    <subcellularLocation>
        <location evidence="5">Cell membrane</location>
        <topology evidence="5">Multi-pass membrane protein</topology>
    </subcellularLocation>
    <subcellularLocation>
        <location evidence="1">Membrane</location>
        <topology evidence="1">Multi-pass membrane protein</topology>
    </subcellularLocation>
</comment>
<dbReference type="GO" id="GO:0065002">
    <property type="term" value="P:intracellular protein transmembrane transport"/>
    <property type="evidence" value="ECO:0007669"/>
    <property type="project" value="TreeGrafter"/>
</dbReference>
<dbReference type="Pfam" id="PF00902">
    <property type="entry name" value="TatC"/>
    <property type="match status" value="1"/>
</dbReference>
<evidence type="ECO:0000256" key="1">
    <source>
        <dbReference type="ARBA" id="ARBA00004141"/>
    </source>
</evidence>
<protein>
    <recommendedName>
        <fullName evidence="5">Sec-independent protein translocase protein TatC</fullName>
    </recommendedName>
</protein>
<dbReference type="PANTHER" id="PTHR30371:SF0">
    <property type="entry name" value="SEC-INDEPENDENT PROTEIN TRANSLOCASE PROTEIN TATC, CHLOROPLASTIC-RELATED"/>
    <property type="match status" value="1"/>
</dbReference>
<keyword evidence="5" id="KW-0813">Transport</keyword>
<dbReference type="Proteomes" id="UP000283958">
    <property type="component" value="Unassembled WGS sequence"/>
</dbReference>
<evidence type="ECO:0000313" key="7">
    <source>
        <dbReference type="EMBL" id="RHJ70020.1"/>
    </source>
</evidence>
<dbReference type="InterPro" id="IPR002033">
    <property type="entry name" value="TatC"/>
</dbReference>
<keyword evidence="5" id="KW-1003">Cell membrane</keyword>
<gene>
    <name evidence="5 6" type="primary">tatC</name>
    <name evidence="7" type="ORF">DW105_20450</name>
    <name evidence="6" type="ORF">DXD46_19390</name>
</gene>
<keyword evidence="4 5" id="KW-0472">Membrane</keyword>
<keyword evidence="5" id="KW-0811">Translocation</keyword>
<dbReference type="HAMAP" id="MF_00902">
    <property type="entry name" value="TatC"/>
    <property type="match status" value="1"/>
</dbReference>
<comment type="function">
    <text evidence="5">Part of the twin-arginine translocation (Tat) system that transports large folded proteins containing a characteristic twin-arginine motif in their signal peptide across membranes.</text>
</comment>
<dbReference type="GO" id="GO:0033281">
    <property type="term" value="C:TAT protein transport complex"/>
    <property type="evidence" value="ECO:0007669"/>
    <property type="project" value="UniProtKB-UniRule"/>
</dbReference>
<dbReference type="PRINTS" id="PR01840">
    <property type="entry name" value="TATCFAMILY"/>
</dbReference>
<comment type="caution">
    <text evidence="6">The sequence shown here is derived from an EMBL/GenBank/DDBJ whole genome shotgun (WGS) entry which is preliminary data.</text>
</comment>
<organism evidence="6 8">
    <name type="scientific">Phocaeicola vulgatus</name>
    <name type="common">Bacteroides vulgatus</name>
    <dbReference type="NCBI Taxonomy" id="821"/>
    <lineage>
        <taxon>Bacteria</taxon>
        <taxon>Pseudomonadati</taxon>
        <taxon>Bacteroidota</taxon>
        <taxon>Bacteroidia</taxon>
        <taxon>Bacteroidales</taxon>
        <taxon>Bacteroidaceae</taxon>
        <taxon>Phocaeicola</taxon>
    </lineage>
</organism>
<comment type="similarity">
    <text evidence="5">Belongs to the TatC family.</text>
</comment>
<accession>A0A3E4JFH4</accession>
<evidence type="ECO:0000256" key="2">
    <source>
        <dbReference type="ARBA" id="ARBA00022692"/>
    </source>
</evidence>
<feature type="transmembrane region" description="Helical" evidence="5">
    <location>
        <begin position="130"/>
        <end position="150"/>
    </location>
</feature>
<comment type="subunit">
    <text evidence="5">Forms a complex with TatA.</text>
</comment>
<keyword evidence="3 5" id="KW-1133">Transmembrane helix</keyword>
<feature type="transmembrane region" description="Helical" evidence="5">
    <location>
        <begin position="20"/>
        <end position="38"/>
    </location>
</feature>
<feature type="transmembrane region" description="Helical" evidence="5">
    <location>
        <begin position="170"/>
        <end position="200"/>
    </location>
</feature>
<dbReference type="PANTHER" id="PTHR30371">
    <property type="entry name" value="SEC-INDEPENDENT PROTEIN TRANSLOCASE PROTEIN TATC"/>
    <property type="match status" value="1"/>
</dbReference>
<dbReference type="EMBL" id="QSPP01000094">
    <property type="protein sequence ID" value="RGJ78327.1"/>
    <property type="molecule type" value="Genomic_DNA"/>
</dbReference>
<comment type="caution">
    <text evidence="5">Lacks conserved residue(s) required for the propagation of feature annotation.</text>
</comment>
<dbReference type="Proteomes" id="UP000260640">
    <property type="component" value="Unassembled WGS sequence"/>
</dbReference>
<dbReference type="AlphaFoldDB" id="A0A3E4JFH4"/>
<dbReference type="GO" id="GO:0043953">
    <property type="term" value="P:protein transport by the Tat complex"/>
    <property type="evidence" value="ECO:0007669"/>
    <property type="project" value="UniProtKB-UniRule"/>
</dbReference>
<dbReference type="RefSeq" id="WP_117700294.1">
    <property type="nucleotide sequence ID" value="NZ_CP181425.1"/>
</dbReference>